<comment type="caution">
    <text evidence="6">The sequence shown here is derived from an EMBL/GenBank/DDBJ whole genome shotgun (WGS) entry which is preliminary data.</text>
</comment>
<evidence type="ECO:0000313" key="7">
    <source>
        <dbReference type="Proteomes" id="UP001262835"/>
    </source>
</evidence>
<name>A0ABU3GH29_9MICO</name>
<dbReference type="PANTHER" id="PTHR43179:SF12">
    <property type="entry name" value="GALACTOFURANOSYLTRANSFERASE GLFT2"/>
    <property type="match status" value="1"/>
</dbReference>
<evidence type="ECO:0000256" key="1">
    <source>
        <dbReference type="ARBA" id="ARBA00004776"/>
    </source>
</evidence>
<organism evidence="6 7">
    <name type="scientific">Microbacterium aquilitoris</name>
    <dbReference type="NCBI Taxonomy" id="3067307"/>
    <lineage>
        <taxon>Bacteria</taxon>
        <taxon>Bacillati</taxon>
        <taxon>Actinomycetota</taxon>
        <taxon>Actinomycetes</taxon>
        <taxon>Micrococcales</taxon>
        <taxon>Microbacteriaceae</taxon>
        <taxon>Microbacterium</taxon>
    </lineage>
</organism>
<keyword evidence="4" id="KW-0808">Transferase</keyword>
<gene>
    <name evidence="6" type="ORF">Q9S78_03540</name>
</gene>
<keyword evidence="7" id="KW-1185">Reference proteome</keyword>
<sequence length="277" mass="29916">MSVAVVSLCSAGRVDHLRAQLRALEGAPGARRVVVWIGDDAPPELDAEVIVRVPPGRDGLRLAAGRNAGALAAGDADLLVFLDADCIPGPDLLRRYRDAAARHAGAVLCGPVTYLAEGVAASDPADLVAFTSPHAARPMPADDAERAAVPEEYALFWSLSFALTPDTWRRVGGFDEEYEGYGGEDTDFAFRMRSRGIPLVWTGGAHAYHQYHPTTSPPWQHVDDILRNGALFHRRWGEWPMTGWLEAFERGGAVVRDAAGWRRADAGASAPRATVDR</sequence>
<feature type="domain" description="Galactosyltransferase C-terminal" evidence="5">
    <location>
        <begin position="149"/>
        <end position="204"/>
    </location>
</feature>
<dbReference type="SUPFAM" id="SSF53448">
    <property type="entry name" value="Nucleotide-diphospho-sugar transferases"/>
    <property type="match status" value="1"/>
</dbReference>
<evidence type="ECO:0000313" key="6">
    <source>
        <dbReference type="EMBL" id="MDT3329734.1"/>
    </source>
</evidence>
<dbReference type="Pfam" id="PF02709">
    <property type="entry name" value="Glyco_transf_7C"/>
    <property type="match status" value="1"/>
</dbReference>
<dbReference type="EMBL" id="JAUZVT010000001">
    <property type="protein sequence ID" value="MDT3329734.1"/>
    <property type="molecule type" value="Genomic_DNA"/>
</dbReference>
<evidence type="ECO:0000256" key="2">
    <source>
        <dbReference type="ARBA" id="ARBA00006739"/>
    </source>
</evidence>
<dbReference type="RefSeq" id="WP_020097834.1">
    <property type="nucleotide sequence ID" value="NZ_JAUZVT010000001.1"/>
</dbReference>
<comment type="pathway">
    <text evidence="1">Cell wall biogenesis; cell wall polysaccharide biosynthesis.</text>
</comment>
<evidence type="ECO:0000256" key="3">
    <source>
        <dbReference type="ARBA" id="ARBA00022676"/>
    </source>
</evidence>
<dbReference type="Proteomes" id="UP001262835">
    <property type="component" value="Unassembled WGS sequence"/>
</dbReference>
<accession>A0ABU3GH29</accession>
<dbReference type="InterPro" id="IPR029044">
    <property type="entry name" value="Nucleotide-diphossugar_trans"/>
</dbReference>
<keyword evidence="3 6" id="KW-0328">Glycosyltransferase</keyword>
<evidence type="ECO:0000256" key="4">
    <source>
        <dbReference type="ARBA" id="ARBA00022679"/>
    </source>
</evidence>
<dbReference type="InterPro" id="IPR027791">
    <property type="entry name" value="Galactosyl_T_C"/>
</dbReference>
<comment type="similarity">
    <text evidence="2">Belongs to the glycosyltransferase 2 family.</text>
</comment>
<dbReference type="Gene3D" id="3.90.550.10">
    <property type="entry name" value="Spore Coat Polysaccharide Biosynthesis Protein SpsA, Chain A"/>
    <property type="match status" value="1"/>
</dbReference>
<proteinExistence type="inferred from homology"/>
<protein>
    <submittedName>
        <fullName evidence="6">Galactosyltransferase-related protein</fullName>
    </submittedName>
</protein>
<dbReference type="GO" id="GO:0016757">
    <property type="term" value="F:glycosyltransferase activity"/>
    <property type="evidence" value="ECO:0007669"/>
    <property type="project" value="UniProtKB-KW"/>
</dbReference>
<dbReference type="PANTHER" id="PTHR43179">
    <property type="entry name" value="RHAMNOSYLTRANSFERASE WBBL"/>
    <property type="match status" value="1"/>
</dbReference>
<evidence type="ECO:0000259" key="5">
    <source>
        <dbReference type="Pfam" id="PF02709"/>
    </source>
</evidence>
<reference evidence="6 7" key="1">
    <citation type="submission" date="2023-08" db="EMBL/GenBank/DDBJ databases">
        <title>Microbacterium aquilitoris sp. nov. and Microbacterium gwkjibeachense sp. nov., isolated from beach.</title>
        <authorList>
            <person name="Lee S.D."/>
            <person name="Yang H."/>
            <person name="Kim I."/>
        </authorList>
    </citation>
    <scope>NUCLEOTIDE SEQUENCE [LARGE SCALE GENOMIC DNA]</scope>
    <source>
        <strain evidence="6 7">KSW-18</strain>
    </source>
</reference>